<evidence type="ECO:0000256" key="5">
    <source>
        <dbReference type="PROSITE-ProRule" id="PRU01248"/>
    </source>
</evidence>
<sequence>MKNKDFYKLMRLQEQEKRSAGDESTADLYRAVRNHFICFTDKRELSLKEVTPQMVQAFVEWLREKGLRVNSVNSYLSNLRAMYNRACQGWKNRPLDSPFAGLRLRREETRKRAIPAGVIRQIAQLDLGEEPDKQQAADLALFSFMACGMPFVDLAHLTRENLSENGKVLSYHRQKTGTLIRMEVSQGMQCLIDRYSRPDATYLFPILPEGATHEQYKYCLARQNQYLEEIRLLLEWDGTLTTYVFRHTWASEAYHNHMEIGLISQMLGHTTEKMTRNYLSDFELDKLAEANKQVIGKIESLIRG</sequence>
<evidence type="ECO:0000256" key="2">
    <source>
        <dbReference type="ARBA" id="ARBA00022908"/>
    </source>
</evidence>
<evidence type="ECO:0000256" key="3">
    <source>
        <dbReference type="ARBA" id="ARBA00023125"/>
    </source>
</evidence>
<dbReference type="InterPro" id="IPR050090">
    <property type="entry name" value="Tyrosine_recombinase_XerCD"/>
</dbReference>
<dbReference type="Pfam" id="PF13102">
    <property type="entry name" value="Phage_int_SAM_5"/>
    <property type="match status" value="1"/>
</dbReference>
<reference evidence="8 9" key="1">
    <citation type="submission" date="2013-04" db="EMBL/GenBank/DDBJ databases">
        <title>The Genome Sequence of Parabacteroides gordonii DSM 23371.</title>
        <authorList>
            <consortium name="The Broad Institute Genomics Platform"/>
            <person name="Earl A."/>
            <person name="Ward D."/>
            <person name="Feldgarden M."/>
            <person name="Gevers D."/>
            <person name="Martens E."/>
            <person name="Sakamoto M."/>
            <person name="Benno Y."/>
            <person name="Suzuki N."/>
            <person name="Matsunaga N."/>
            <person name="Koshihara K."/>
            <person name="Seki M."/>
            <person name="Komiya H."/>
            <person name="Walker B."/>
            <person name="Young S."/>
            <person name="Zeng Q."/>
            <person name="Gargeya S."/>
            <person name="Fitzgerald M."/>
            <person name="Haas B."/>
            <person name="Abouelleil A."/>
            <person name="Allen A.W."/>
            <person name="Alvarado L."/>
            <person name="Arachchi H.M."/>
            <person name="Berlin A.M."/>
            <person name="Chapman S.B."/>
            <person name="Gainer-Dewar J."/>
            <person name="Goldberg J."/>
            <person name="Griggs A."/>
            <person name="Gujja S."/>
            <person name="Hansen M."/>
            <person name="Howarth C."/>
            <person name="Imamovic A."/>
            <person name="Ireland A."/>
            <person name="Larimer J."/>
            <person name="McCowan C."/>
            <person name="Murphy C."/>
            <person name="Pearson M."/>
            <person name="Poon T.W."/>
            <person name="Priest M."/>
            <person name="Roberts A."/>
            <person name="Saif S."/>
            <person name="Shea T."/>
            <person name="Sisk P."/>
            <person name="Sykes S."/>
            <person name="Wortman J."/>
            <person name="Nusbaum C."/>
            <person name="Birren B."/>
        </authorList>
    </citation>
    <scope>NUCLEOTIDE SEQUENCE [LARGE SCALE GENOMIC DNA]</scope>
    <source>
        <strain evidence="8 9">MS-1</strain>
    </source>
</reference>
<dbReference type="PROSITE" id="PS51900">
    <property type="entry name" value="CB"/>
    <property type="match status" value="1"/>
</dbReference>
<dbReference type="PATRIC" id="fig|1203610.3.peg.4083"/>
<keyword evidence="9" id="KW-1185">Reference proteome</keyword>
<dbReference type="PANTHER" id="PTHR30349">
    <property type="entry name" value="PHAGE INTEGRASE-RELATED"/>
    <property type="match status" value="1"/>
</dbReference>
<protein>
    <recommendedName>
        <fullName evidence="10">Core-binding (CB) domain-containing protein</fullName>
    </recommendedName>
</protein>
<dbReference type="SUPFAM" id="SSF56349">
    <property type="entry name" value="DNA breaking-rejoining enzymes"/>
    <property type="match status" value="1"/>
</dbReference>
<dbReference type="GO" id="GO:0006310">
    <property type="term" value="P:DNA recombination"/>
    <property type="evidence" value="ECO:0007669"/>
    <property type="project" value="UniProtKB-KW"/>
</dbReference>
<keyword evidence="2" id="KW-0229">DNA integration</keyword>
<dbReference type="RefSeq" id="WP_028729457.1">
    <property type="nucleotide sequence ID" value="NZ_KE386763.1"/>
</dbReference>
<evidence type="ECO:0000256" key="4">
    <source>
        <dbReference type="ARBA" id="ARBA00023172"/>
    </source>
</evidence>
<feature type="domain" description="Tyr recombinase" evidence="6">
    <location>
        <begin position="109"/>
        <end position="291"/>
    </location>
</feature>
<dbReference type="InterPro" id="IPR044068">
    <property type="entry name" value="CB"/>
</dbReference>
<evidence type="ECO:0000256" key="1">
    <source>
        <dbReference type="ARBA" id="ARBA00008857"/>
    </source>
</evidence>
<dbReference type="InterPro" id="IPR011010">
    <property type="entry name" value="DNA_brk_join_enz"/>
</dbReference>
<dbReference type="InterPro" id="IPR002104">
    <property type="entry name" value="Integrase_catalytic"/>
</dbReference>
<dbReference type="Gene3D" id="1.10.150.130">
    <property type="match status" value="1"/>
</dbReference>
<dbReference type="InterPro" id="IPR013762">
    <property type="entry name" value="Integrase-like_cat_sf"/>
</dbReference>
<feature type="domain" description="Core-binding (CB)" evidence="7">
    <location>
        <begin position="1"/>
        <end position="87"/>
    </location>
</feature>
<keyword evidence="4" id="KW-0233">DNA recombination</keyword>
<dbReference type="InterPro" id="IPR010998">
    <property type="entry name" value="Integrase_recombinase_N"/>
</dbReference>
<dbReference type="Gene3D" id="1.10.443.10">
    <property type="entry name" value="Intergrase catalytic core"/>
    <property type="match status" value="1"/>
</dbReference>
<dbReference type="HOGENOM" id="CLU_033139_0_0_10"/>
<evidence type="ECO:0000313" key="8">
    <source>
        <dbReference type="EMBL" id="KKB50470.1"/>
    </source>
</evidence>
<keyword evidence="3 5" id="KW-0238">DNA-binding</keyword>
<dbReference type="GO" id="GO:0003677">
    <property type="term" value="F:DNA binding"/>
    <property type="evidence" value="ECO:0007669"/>
    <property type="project" value="UniProtKB-UniRule"/>
</dbReference>
<accession>A0A0F5IZ48</accession>
<dbReference type="EMBL" id="AQHW01000020">
    <property type="protein sequence ID" value="KKB50470.1"/>
    <property type="molecule type" value="Genomic_DNA"/>
</dbReference>
<comment type="similarity">
    <text evidence="1">Belongs to the 'phage' integrase family.</text>
</comment>
<evidence type="ECO:0000259" key="7">
    <source>
        <dbReference type="PROSITE" id="PS51900"/>
    </source>
</evidence>
<gene>
    <name evidence="8" type="ORF">HMPREF1536_04006</name>
</gene>
<name>A0A0F5IZ48_9BACT</name>
<dbReference type="Proteomes" id="UP000033035">
    <property type="component" value="Unassembled WGS sequence"/>
</dbReference>
<dbReference type="PROSITE" id="PS51898">
    <property type="entry name" value="TYR_RECOMBINASE"/>
    <property type="match status" value="1"/>
</dbReference>
<organism evidence="8 9">
    <name type="scientific">Parabacteroides gordonii MS-1 = DSM 23371</name>
    <dbReference type="NCBI Taxonomy" id="1203610"/>
    <lineage>
        <taxon>Bacteria</taxon>
        <taxon>Pseudomonadati</taxon>
        <taxon>Bacteroidota</taxon>
        <taxon>Bacteroidia</taxon>
        <taxon>Bacteroidales</taxon>
        <taxon>Tannerellaceae</taxon>
        <taxon>Parabacteroides</taxon>
    </lineage>
</organism>
<proteinExistence type="inferred from homology"/>
<evidence type="ECO:0008006" key="10">
    <source>
        <dbReference type="Google" id="ProtNLM"/>
    </source>
</evidence>
<dbReference type="InterPro" id="IPR025269">
    <property type="entry name" value="SAM-like_dom"/>
</dbReference>
<comment type="caution">
    <text evidence="8">The sequence shown here is derived from an EMBL/GenBank/DDBJ whole genome shotgun (WGS) entry which is preliminary data.</text>
</comment>
<dbReference type="AlphaFoldDB" id="A0A0F5IZ48"/>
<dbReference type="PANTHER" id="PTHR30349:SF64">
    <property type="entry name" value="PROPHAGE INTEGRASE INTD-RELATED"/>
    <property type="match status" value="1"/>
</dbReference>
<evidence type="ECO:0000313" key="9">
    <source>
        <dbReference type="Proteomes" id="UP000033035"/>
    </source>
</evidence>
<dbReference type="STRING" id="1203610.HMPREF1536_04006"/>
<dbReference type="GO" id="GO:0015074">
    <property type="term" value="P:DNA integration"/>
    <property type="evidence" value="ECO:0007669"/>
    <property type="project" value="UniProtKB-KW"/>
</dbReference>
<evidence type="ECO:0000259" key="6">
    <source>
        <dbReference type="PROSITE" id="PS51898"/>
    </source>
</evidence>
<dbReference type="Pfam" id="PF00589">
    <property type="entry name" value="Phage_integrase"/>
    <property type="match status" value="1"/>
</dbReference>